<gene>
    <name evidence="2" type="ORF">B9Z44_02405</name>
</gene>
<comment type="caution">
    <text evidence="2">The sequence shown here is derived from an EMBL/GenBank/DDBJ whole genome shotgun (WGS) entry which is preliminary data.</text>
</comment>
<organism evidence="2 3">
    <name type="scientific">Limnohabitans curvus</name>
    <dbReference type="NCBI Taxonomy" id="323423"/>
    <lineage>
        <taxon>Bacteria</taxon>
        <taxon>Pseudomonadati</taxon>
        <taxon>Pseudomonadota</taxon>
        <taxon>Betaproteobacteria</taxon>
        <taxon>Burkholderiales</taxon>
        <taxon>Comamonadaceae</taxon>
        <taxon>Limnohabitans</taxon>
    </lineage>
</organism>
<evidence type="ECO:0000313" key="2">
    <source>
        <dbReference type="EMBL" id="PUE58551.1"/>
    </source>
</evidence>
<dbReference type="RefSeq" id="WP_108401612.1">
    <property type="nucleotide sequence ID" value="NZ_NESP01000001.1"/>
</dbReference>
<dbReference type="EMBL" id="NESP01000001">
    <property type="protein sequence ID" value="PUE58551.1"/>
    <property type="molecule type" value="Genomic_DNA"/>
</dbReference>
<feature type="chain" id="PRO_5016330787" evidence="1">
    <location>
        <begin position="28"/>
        <end position="111"/>
    </location>
</feature>
<proteinExistence type="predicted"/>
<keyword evidence="3" id="KW-1185">Reference proteome</keyword>
<name>A0A315EMS1_9BURK</name>
<dbReference type="Proteomes" id="UP000251341">
    <property type="component" value="Unassembled WGS sequence"/>
</dbReference>
<sequence>MNVAIELKNTRSLFLWSLALLATISSAQTGAVSTAEAGRGPLPTNLHYQSAISGYKSYSDQKVLSWREANDRVGQIGGWRAYAKEASLDEIKNMAPVSTDSHSGHHEEGKP</sequence>
<reference evidence="2 3" key="1">
    <citation type="submission" date="2017-04" db="EMBL/GenBank/DDBJ databases">
        <title>Unexpected and diverse lifestyles within the genus Limnohabitans.</title>
        <authorList>
            <person name="Kasalicky V."/>
            <person name="Mehrshad M."/>
            <person name="Andrei S.-A."/>
            <person name="Salcher M."/>
            <person name="Kratochvilova H."/>
            <person name="Simek K."/>
            <person name="Ghai R."/>
        </authorList>
    </citation>
    <scope>NUCLEOTIDE SEQUENCE [LARGE SCALE GENOMIC DNA]</scope>
    <source>
        <strain evidence="2 3">MWH-C5</strain>
    </source>
</reference>
<protein>
    <submittedName>
        <fullName evidence="2">Uncharacterized protein</fullName>
    </submittedName>
</protein>
<keyword evidence="1" id="KW-0732">Signal</keyword>
<evidence type="ECO:0000313" key="3">
    <source>
        <dbReference type="Proteomes" id="UP000251341"/>
    </source>
</evidence>
<evidence type="ECO:0000256" key="1">
    <source>
        <dbReference type="SAM" id="SignalP"/>
    </source>
</evidence>
<dbReference type="AlphaFoldDB" id="A0A315EMS1"/>
<accession>A0A315EMS1</accession>
<feature type="signal peptide" evidence="1">
    <location>
        <begin position="1"/>
        <end position="27"/>
    </location>
</feature>